<comment type="caution">
    <text evidence="10">The sequence shown here is derived from an EMBL/GenBank/DDBJ whole genome shotgun (WGS) entry which is preliminary data.</text>
</comment>
<dbReference type="InterPro" id="IPR003016">
    <property type="entry name" value="2-oxoA_DH_lipoyl-BS"/>
</dbReference>
<evidence type="ECO:0000256" key="6">
    <source>
        <dbReference type="RuleBase" id="RU003423"/>
    </source>
</evidence>
<dbReference type="Gene3D" id="2.40.50.100">
    <property type="match status" value="1"/>
</dbReference>
<keyword evidence="5 6" id="KW-0012">Acyltransferase</keyword>
<dbReference type="Proteomes" id="UP001501057">
    <property type="component" value="Unassembled WGS sequence"/>
</dbReference>
<keyword evidence="4 6" id="KW-0450">Lipoyl</keyword>
<protein>
    <recommendedName>
        <fullName evidence="6">Dihydrolipoamide acetyltransferase component of pyruvate dehydrogenase complex</fullName>
        <ecNumber evidence="6">2.3.1.-</ecNumber>
    </recommendedName>
</protein>
<evidence type="ECO:0000259" key="8">
    <source>
        <dbReference type="PROSITE" id="PS50968"/>
    </source>
</evidence>
<evidence type="ECO:0000259" key="9">
    <source>
        <dbReference type="PROSITE" id="PS51826"/>
    </source>
</evidence>
<comment type="cofactor">
    <cofactor evidence="1 6">
        <name>(R)-lipoate</name>
        <dbReference type="ChEBI" id="CHEBI:83088"/>
    </cofactor>
</comment>
<dbReference type="PROSITE" id="PS50968">
    <property type="entry name" value="BIOTINYL_LIPOYL"/>
    <property type="match status" value="1"/>
</dbReference>
<evidence type="ECO:0000313" key="10">
    <source>
        <dbReference type="EMBL" id="GAA1744523.1"/>
    </source>
</evidence>
<dbReference type="Pfam" id="PF00364">
    <property type="entry name" value="Biotin_lipoyl"/>
    <property type="match status" value="1"/>
</dbReference>
<dbReference type="Gene3D" id="4.10.320.10">
    <property type="entry name" value="E3-binding domain"/>
    <property type="match status" value="1"/>
</dbReference>
<evidence type="ECO:0000256" key="5">
    <source>
        <dbReference type="ARBA" id="ARBA00023315"/>
    </source>
</evidence>
<evidence type="ECO:0000256" key="1">
    <source>
        <dbReference type="ARBA" id="ARBA00001938"/>
    </source>
</evidence>
<feature type="domain" description="Lipoyl-binding" evidence="8">
    <location>
        <begin position="1"/>
        <end position="68"/>
    </location>
</feature>
<evidence type="ECO:0000256" key="3">
    <source>
        <dbReference type="ARBA" id="ARBA00022679"/>
    </source>
</evidence>
<dbReference type="PROSITE" id="PS51826">
    <property type="entry name" value="PSBD"/>
    <property type="match status" value="1"/>
</dbReference>
<dbReference type="InterPro" id="IPR001078">
    <property type="entry name" value="2-oxoacid_DH_actylTfrase"/>
</dbReference>
<dbReference type="Pfam" id="PF00198">
    <property type="entry name" value="2-oxoacid_dh"/>
    <property type="match status" value="1"/>
</dbReference>
<gene>
    <name evidence="10" type="ORF">GCM10009710_25710</name>
</gene>
<evidence type="ECO:0000256" key="4">
    <source>
        <dbReference type="ARBA" id="ARBA00022823"/>
    </source>
</evidence>
<sequence length="414" mass="43323">MGEGLTEAEIVTWHVAVGDVVAVNDVLVDIETAKSVVELPSPFAGTVTELLVEPGLTVPVGTPIVTIVDASVTDAPADAPAGDAAPEMLVGYGPKDETSGGRRRRRPVAAAAAPAGATAVLDEPAPALVPDRPRAAPPVRLLARRLGVDLARVPCDGVVTRRDLESFVRAHEAAPDPVAAAPAAGGRTVPHSAVRRVTAAAMVSSAFTAPHVTEWVEVDVSRTVELVDRLRSDRAWRDVPVSSLHLVLRSVCLALRRTPELHASWGDDALTIPEHVGLGVAAATDRGLVVPVVPQAETLDLRGLVEQVAELVAIARSGRLQPAQMAGGTFTVTNIGVFGIDAGTPILPPGQTGILAVGAITRKPWVDEHDQVVPRWVTTLALSFDHRAVDGEQGSRFLRDVADLLHDPALALTV</sequence>
<dbReference type="SUPFAM" id="SSF51230">
    <property type="entry name" value="Single hybrid motif"/>
    <property type="match status" value="1"/>
</dbReference>
<dbReference type="PANTHER" id="PTHR43178">
    <property type="entry name" value="DIHYDROLIPOAMIDE ACETYLTRANSFERASE COMPONENT OF PYRUVATE DEHYDROGENASE COMPLEX"/>
    <property type="match status" value="1"/>
</dbReference>
<dbReference type="CDD" id="cd06849">
    <property type="entry name" value="lipoyl_domain"/>
    <property type="match status" value="1"/>
</dbReference>
<dbReference type="InterPro" id="IPR050743">
    <property type="entry name" value="2-oxoacid_DH_E2_comp"/>
</dbReference>
<dbReference type="PROSITE" id="PS00189">
    <property type="entry name" value="LIPOYL"/>
    <property type="match status" value="1"/>
</dbReference>
<dbReference type="SUPFAM" id="SSF52777">
    <property type="entry name" value="CoA-dependent acyltransferases"/>
    <property type="match status" value="1"/>
</dbReference>
<evidence type="ECO:0000256" key="2">
    <source>
        <dbReference type="ARBA" id="ARBA00007317"/>
    </source>
</evidence>
<keyword evidence="3 6" id="KW-0808">Transferase</keyword>
<name>A0ABP4W3C5_9ACTN</name>
<dbReference type="InterPro" id="IPR036625">
    <property type="entry name" value="E3-bd_dom_sf"/>
</dbReference>
<dbReference type="InterPro" id="IPR000089">
    <property type="entry name" value="Biotin_lipoyl"/>
</dbReference>
<comment type="similarity">
    <text evidence="2 6">Belongs to the 2-oxoacid dehydrogenase family.</text>
</comment>
<dbReference type="PANTHER" id="PTHR43178:SF5">
    <property type="entry name" value="LIPOAMIDE ACYLTRANSFERASE COMPONENT OF BRANCHED-CHAIN ALPHA-KETO ACID DEHYDROGENASE COMPLEX, MITOCHONDRIAL"/>
    <property type="match status" value="1"/>
</dbReference>
<dbReference type="InterPro" id="IPR011053">
    <property type="entry name" value="Single_hybrid_motif"/>
</dbReference>
<evidence type="ECO:0000256" key="7">
    <source>
        <dbReference type="SAM" id="MobiDB-lite"/>
    </source>
</evidence>
<dbReference type="InterPro" id="IPR023213">
    <property type="entry name" value="CAT-like_dom_sf"/>
</dbReference>
<proteinExistence type="inferred from homology"/>
<accession>A0ABP4W3C5</accession>
<organism evidence="10 11">
    <name type="scientific">Aeromicrobium alkaliterrae</name>
    <dbReference type="NCBI Taxonomy" id="302168"/>
    <lineage>
        <taxon>Bacteria</taxon>
        <taxon>Bacillati</taxon>
        <taxon>Actinomycetota</taxon>
        <taxon>Actinomycetes</taxon>
        <taxon>Propionibacteriales</taxon>
        <taxon>Nocardioidaceae</taxon>
        <taxon>Aeromicrobium</taxon>
    </lineage>
</organism>
<dbReference type="EMBL" id="BAAAME010000004">
    <property type="protein sequence ID" value="GAA1744523.1"/>
    <property type="molecule type" value="Genomic_DNA"/>
</dbReference>
<dbReference type="EC" id="2.3.1.-" evidence="6"/>
<feature type="domain" description="Peripheral subunit-binding (PSBD)" evidence="9">
    <location>
        <begin position="134"/>
        <end position="168"/>
    </location>
</feature>
<reference evidence="11" key="1">
    <citation type="journal article" date="2019" name="Int. J. Syst. Evol. Microbiol.">
        <title>The Global Catalogue of Microorganisms (GCM) 10K type strain sequencing project: providing services to taxonomists for standard genome sequencing and annotation.</title>
        <authorList>
            <consortium name="The Broad Institute Genomics Platform"/>
            <consortium name="The Broad Institute Genome Sequencing Center for Infectious Disease"/>
            <person name="Wu L."/>
            <person name="Ma J."/>
        </authorList>
    </citation>
    <scope>NUCLEOTIDE SEQUENCE [LARGE SCALE GENOMIC DNA]</scope>
    <source>
        <strain evidence="11">JCM 13518</strain>
    </source>
</reference>
<evidence type="ECO:0000313" key="11">
    <source>
        <dbReference type="Proteomes" id="UP001501057"/>
    </source>
</evidence>
<dbReference type="Gene3D" id="3.30.559.10">
    <property type="entry name" value="Chloramphenicol acetyltransferase-like domain"/>
    <property type="match status" value="1"/>
</dbReference>
<keyword evidence="11" id="KW-1185">Reference proteome</keyword>
<dbReference type="InterPro" id="IPR004167">
    <property type="entry name" value="PSBD"/>
</dbReference>
<feature type="region of interest" description="Disordered" evidence="7">
    <location>
        <begin position="81"/>
        <end position="106"/>
    </location>
</feature>